<protein>
    <recommendedName>
        <fullName evidence="2">non-specific serine/threonine protein kinase</fullName>
        <ecNumber evidence="2">2.7.11.1</ecNumber>
    </recommendedName>
</protein>
<dbReference type="EC" id="2.7.11.1" evidence="2"/>
<evidence type="ECO:0000256" key="2">
    <source>
        <dbReference type="ARBA" id="ARBA00012513"/>
    </source>
</evidence>
<evidence type="ECO:0000256" key="12">
    <source>
        <dbReference type="PROSITE-ProRule" id="PRU10141"/>
    </source>
</evidence>
<keyword evidence="16" id="KW-1185">Reference proteome</keyword>
<proteinExistence type="predicted"/>
<evidence type="ECO:0000259" key="14">
    <source>
        <dbReference type="PROSITE" id="PS50011"/>
    </source>
</evidence>
<feature type="compositionally biased region" description="Basic and acidic residues" evidence="13">
    <location>
        <begin position="315"/>
        <end position="357"/>
    </location>
</feature>
<evidence type="ECO:0000256" key="13">
    <source>
        <dbReference type="SAM" id="MobiDB-lite"/>
    </source>
</evidence>
<reference evidence="15" key="1">
    <citation type="submission" date="2022-04" db="EMBL/GenBank/DDBJ databases">
        <authorList>
            <person name="Xu L."/>
            <person name="Lv Z."/>
        </authorList>
    </citation>
    <scope>NUCLEOTIDE SEQUENCE</scope>
    <source>
        <strain evidence="15">LV_2022a</strain>
    </source>
</reference>
<dbReference type="Gene3D" id="1.25.10.10">
    <property type="entry name" value="Leucine-rich Repeat Variant"/>
    <property type="match status" value="1"/>
</dbReference>
<gene>
    <name evidence="15" type="ORF">MN116_005293</name>
</gene>
<evidence type="ECO:0000256" key="11">
    <source>
        <dbReference type="ARBA" id="ARBA00048679"/>
    </source>
</evidence>
<dbReference type="InterPro" id="IPR000719">
    <property type="entry name" value="Prot_kinase_dom"/>
</dbReference>
<dbReference type="GO" id="GO:0005524">
    <property type="term" value="F:ATP binding"/>
    <property type="evidence" value="ECO:0007669"/>
    <property type="project" value="UniProtKB-UniRule"/>
</dbReference>
<dbReference type="Gene3D" id="1.10.510.10">
    <property type="entry name" value="Transferase(Phosphotransferase) domain 1"/>
    <property type="match status" value="1"/>
</dbReference>
<evidence type="ECO:0000256" key="5">
    <source>
        <dbReference type="ARBA" id="ARBA00022679"/>
    </source>
</evidence>
<dbReference type="GO" id="GO:0005856">
    <property type="term" value="C:cytoskeleton"/>
    <property type="evidence" value="ECO:0007669"/>
    <property type="project" value="UniProtKB-SubCell"/>
</dbReference>
<dbReference type="FunFam" id="1.10.510.10:FF:000292">
    <property type="entry name" value="Serine/threonine-protein kinase 36"/>
    <property type="match status" value="1"/>
</dbReference>
<organism evidence="15 16">
    <name type="scientific">Schistosoma mekongi</name>
    <name type="common">Parasitic worm</name>
    <dbReference type="NCBI Taxonomy" id="38744"/>
    <lineage>
        <taxon>Eukaryota</taxon>
        <taxon>Metazoa</taxon>
        <taxon>Spiralia</taxon>
        <taxon>Lophotrochozoa</taxon>
        <taxon>Platyhelminthes</taxon>
        <taxon>Trematoda</taxon>
        <taxon>Digenea</taxon>
        <taxon>Strigeidida</taxon>
        <taxon>Schistosomatoidea</taxon>
        <taxon>Schistosomatidae</taxon>
        <taxon>Schistosoma</taxon>
    </lineage>
</organism>
<evidence type="ECO:0000256" key="3">
    <source>
        <dbReference type="ARBA" id="ARBA00022490"/>
    </source>
</evidence>
<feature type="compositionally biased region" description="Polar residues" evidence="13">
    <location>
        <begin position="403"/>
        <end position="412"/>
    </location>
</feature>
<dbReference type="PROSITE" id="PS00108">
    <property type="entry name" value="PROTEIN_KINASE_ST"/>
    <property type="match status" value="1"/>
</dbReference>
<sequence length="1741" mass="197622">MGLECYTVLECIGEGSFGRVFRGRRRETGQIVAMKFIPKVGKSENALKNLKLEIEIMRSMHHTNIIEMQDSFETEREVVAITDYAEGDLFQIIEDDGRLSEETVRSVACQLVSALYYLHANRILHRDMKPQNILLGQDGVVKLCDFGFARVMGWNTLVLTSIKGTPLYMAPEIIEEKPYDHTADLWALGCILYELFVGTPPFYTNSIFQLVKLITKTSIQWPPDMSSVFKDFLARLLQKDVRQRLQWPELLDHPFVCDKIEISPGVRLLSSPLTQPLTPSQLAEKERQRLLMLRPNGSRVLRRTGGDQFSKLKQVKEEDKVDDSIDHRRGKSAVREVPESDQKGNMVDKRHSKHIPDKPPFSKCVDKGKVTRPTSHIKVVEEQHESLKRPNSADTGLGEDEVATQSVSTKRPQSCDALDSKKKTSDWSQLEDISVQPPTPRENRISDDYDRENAVRERLQSCRQDYCQTHNKQHSVEEGNRLVDNLPKGQFLGKSNVKRFYPAVKKQNSFDTLDPTSKSSRVMEYTGWWLRASAEAWERLADATDIELPHPLSCETESSRHSFEIRQPKRRTALSLLCDSEFGQRLSLRLASASVIDDKAAWESIHSWASALTEDPTPKGNARPVSAGTTVSKESSGDVQFGLEAAAYLRTLLRLVTNLITVKCDISIIVQFCEVTELPVQLIKLMQSFLNFTKLHEKMWYEQILLDLIIAMNAYFVSEIGQRQNIPHSVLQSYTEHALCFIELVPRLVNQDCDKELHLRDQTLLCTRYLIERMVERPSEVVEEFFVELKKHHLQTIKTLVLMPSVSRYSLADADISRLDDIREHAMGALTAFTCPLSTVCISNEHFKDIGNNASGVAPKPGNYSIRTHDIAMFIANQLCQPELETHLRVYISYLWIGRLCVHTAKVFYDCVQADTLFAHYCMKKFPVYLEALLDLLRGNVSVSKSDRVTLVELVMHSFTAFIIQLGHVPEIVLQNKTQFCKMLVESHLPSHAAAAALLLSQIYELQEFKIPAKPHDIVQAMSLILVSPIAQSQTARSRLLAALYESTPRGATSSKENMNDSHSELNLLMTFGLPQILWPGNHGWLDGLFTLAQIMCTQAGNTIWQSFLEFRIPEKIWQCLEQIFDLHKSPGLLSSSSSLNSEHAIDFVMLSPRGILSALNLAATIFSKKPTLCIDTLLCNQSQMLSVLKQFFTKKCIEELRQSSWAALHPTDLVLDILSSCAHLLYFPYKYAEDECKIALTKLYLENQMLVHFIHSLCNVYNLTNSHTPYKQSIKSTHLNNTFISNNNNKSKYIITLKSLDNDPVLLAHTQSILLIAFKLSCNPINLHGTENFDDILPLYNVMYDTNNDEGLTCQKNLGKQLINLLVGSDLDDYEPEVKATHELIQWCFRSPIKEIQWGACALLSQFLAFRILELSDRKRDSRPIKSDQMTIVEEERAAGNLVWTLLTPVDQSAVQTPHSLINFIEDSHVILIVHGLSLLNNLMLCMYSESNMYEILPQFTNELQCHQICRLQLTSLNNPLLKRKQLSTASPVSLSRTRSLSDVKYLTWYFDKPLNVCINLLQHNCSVIKQYALLFIGNVLFLSNELCMNIVSALPRIVTLLTNDSSSRVRTNAAACLGNTCCHIDQLYDYLHKNKVLQALLETGCLDGDRRVQEAALAALRALCFSDYRICEDLSNMNTVKRLNDMQSGLKRISTNRSGRKSSARSRVSIIQLDLIDYDVISQHATAICDFICVKQEDK</sequence>
<dbReference type="Proteomes" id="UP001292079">
    <property type="component" value="Unassembled WGS sequence"/>
</dbReference>
<keyword evidence="4" id="KW-0723">Serine/threonine-protein kinase</keyword>
<keyword evidence="5" id="KW-0808">Transferase</keyword>
<keyword evidence="6 12" id="KW-0547">Nucleotide-binding</keyword>
<keyword evidence="3" id="KW-0963">Cytoplasm</keyword>
<evidence type="ECO:0000256" key="6">
    <source>
        <dbReference type="ARBA" id="ARBA00022741"/>
    </source>
</evidence>
<dbReference type="InterPro" id="IPR008271">
    <property type="entry name" value="Ser/Thr_kinase_AS"/>
</dbReference>
<dbReference type="PROSITE" id="PS50011">
    <property type="entry name" value="PROTEIN_KINASE_DOM"/>
    <property type="match status" value="1"/>
</dbReference>
<keyword evidence="8 12" id="KW-0067">ATP-binding</keyword>
<feature type="binding site" evidence="12">
    <location>
        <position position="35"/>
    </location>
    <ligand>
        <name>ATP</name>
        <dbReference type="ChEBI" id="CHEBI:30616"/>
    </ligand>
</feature>
<evidence type="ECO:0000256" key="10">
    <source>
        <dbReference type="ARBA" id="ARBA00047899"/>
    </source>
</evidence>
<dbReference type="Pfam" id="PF00069">
    <property type="entry name" value="Pkinase"/>
    <property type="match status" value="1"/>
</dbReference>
<dbReference type="PANTHER" id="PTHR22983:SF6">
    <property type="entry name" value="SERINE_THREONINE-PROTEIN KINASE 36"/>
    <property type="match status" value="1"/>
</dbReference>
<evidence type="ECO:0000313" key="16">
    <source>
        <dbReference type="Proteomes" id="UP001292079"/>
    </source>
</evidence>
<comment type="catalytic activity">
    <reaction evidence="11">
        <text>L-seryl-[protein] + ATP = O-phospho-L-seryl-[protein] + ADP + H(+)</text>
        <dbReference type="Rhea" id="RHEA:17989"/>
        <dbReference type="Rhea" id="RHEA-COMP:9863"/>
        <dbReference type="Rhea" id="RHEA-COMP:11604"/>
        <dbReference type="ChEBI" id="CHEBI:15378"/>
        <dbReference type="ChEBI" id="CHEBI:29999"/>
        <dbReference type="ChEBI" id="CHEBI:30616"/>
        <dbReference type="ChEBI" id="CHEBI:83421"/>
        <dbReference type="ChEBI" id="CHEBI:456216"/>
        <dbReference type="EC" id="2.7.11.1"/>
    </reaction>
</comment>
<comment type="subcellular location">
    <subcellularLocation>
        <location evidence="1">Cytoplasm</location>
        <location evidence="1">Cytoskeleton</location>
    </subcellularLocation>
</comment>
<evidence type="ECO:0000256" key="9">
    <source>
        <dbReference type="ARBA" id="ARBA00023212"/>
    </source>
</evidence>
<accession>A0AAE2D577</accession>
<dbReference type="PANTHER" id="PTHR22983">
    <property type="entry name" value="PROTEIN KINASE RELATED"/>
    <property type="match status" value="1"/>
</dbReference>
<evidence type="ECO:0000313" key="15">
    <source>
        <dbReference type="EMBL" id="KAK4471908.1"/>
    </source>
</evidence>
<dbReference type="GO" id="GO:0007224">
    <property type="term" value="P:smoothened signaling pathway"/>
    <property type="evidence" value="ECO:0007669"/>
    <property type="project" value="TreeGrafter"/>
</dbReference>
<dbReference type="InterPro" id="IPR017441">
    <property type="entry name" value="Protein_kinase_ATP_BS"/>
</dbReference>
<keyword evidence="9" id="KW-0206">Cytoskeleton</keyword>
<dbReference type="EMBL" id="JALJAT010000003">
    <property type="protein sequence ID" value="KAK4471908.1"/>
    <property type="molecule type" value="Genomic_DNA"/>
</dbReference>
<dbReference type="SMART" id="SM00220">
    <property type="entry name" value="S_TKc"/>
    <property type="match status" value="1"/>
</dbReference>
<dbReference type="InterPro" id="IPR016024">
    <property type="entry name" value="ARM-type_fold"/>
</dbReference>
<feature type="compositionally biased region" description="Basic and acidic residues" evidence="13">
    <location>
        <begin position="378"/>
        <end position="388"/>
    </location>
</feature>
<evidence type="ECO:0000256" key="4">
    <source>
        <dbReference type="ARBA" id="ARBA00022527"/>
    </source>
</evidence>
<evidence type="ECO:0000256" key="1">
    <source>
        <dbReference type="ARBA" id="ARBA00004245"/>
    </source>
</evidence>
<evidence type="ECO:0000256" key="7">
    <source>
        <dbReference type="ARBA" id="ARBA00022777"/>
    </source>
</evidence>
<reference evidence="15" key="2">
    <citation type="journal article" date="2023" name="Infect Dis Poverty">
        <title>Chromosome-scale genome of the human blood fluke Schistosoma mekongi and its implications for public health.</title>
        <authorList>
            <person name="Zhou M."/>
            <person name="Xu L."/>
            <person name="Xu D."/>
            <person name="Chen W."/>
            <person name="Khan J."/>
            <person name="Hu Y."/>
            <person name="Huang H."/>
            <person name="Wei H."/>
            <person name="Zhang Y."/>
            <person name="Chusongsang P."/>
            <person name="Tanasarnprasert K."/>
            <person name="Hu X."/>
            <person name="Limpanont Y."/>
            <person name="Lv Z."/>
        </authorList>
    </citation>
    <scope>NUCLEOTIDE SEQUENCE</scope>
    <source>
        <strain evidence="15">LV_2022a</strain>
    </source>
</reference>
<evidence type="ECO:0000256" key="8">
    <source>
        <dbReference type="ARBA" id="ARBA00022840"/>
    </source>
</evidence>
<dbReference type="PROSITE" id="PS00107">
    <property type="entry name" value="PROTEIN_KINASE_ATP"/>
    <property type="match status" value="1"/>
</dbReference>
<dbReference type="SUPFAM" id="SSF56112">
    <property type="entry name" value="Protein kinase-like (PK-like)"/>
    <property type="match status" value="1"/>
</dbReference>
<dbReference type="InterPro" id="IPR011989">
    <property type="entry name" value="ARM-like"/>
</dbReference>
<dbReference type="CDD" id="cd14002">
    <property type="entry name" value="STKc_STK36"/>
    <property type="match status" value="1"/>
</dbReference>
<name>A0AAE2D577_SCHME</name>
<keyword evidence="7" id="KW-0418">Kinase</keyword>
<feature type="domain" description="Protein kinase" evidence="14">
    <location>
        <begin position="6"/>
        <end position="256"/>
    </location>
</feature>
<dbReference type="GO" id="GO:0004674">
    <property type="term" value="F:protein serine/threonine kinase activity"/>
    <property type="evidence" value="ECO:0007669"/>
    <property type="project" value="UniProtKB-KW"/>
</dbReference>
<feature type="region of interest" description="Disordered" evidence="13">
    <location>
        <begin position="315"/>
        <end position="446"/>
    </location>
</feature>
<comment type="catalytic activity">
    <reaction evidence="10">
        <text>L-threonyl-[protein] + ATP = O-phospho-L-threonyl-[protein] + ADP + H(+)</text>
        <dbReference type="Rhea" id="RHEA:46608"/>
        <dbReference type="Rhea" id="RHEA-COMP:11060"/>
        <dbReference type="Rhea" id="RHEA-COMP:11605"/>
        <dbReference type="ChEBI" id="CHEBI:15378"/>
        <dbReference type="ChEBI" id="CHEBI:30013"/>
        <dbReference type="ChEBI" id="CHEBI:30616"/>
        <dbReference type="ChEBI" id="CHEBI:61977"/>
        <dbReference type="ChEBI" id="CHEBI:456216"/>
        <dbReference type="EC" id="2.7.11.1"/>
    </reaction>
</comment>
<dbReference type="SUPFAM" id="SSF48371">
    <property type="entry name" value="ARM repeat"/>
    <property type="match status" value="2"/>
</dbReference>
<comment type="caution">
    <text evidence="15">The sequence shown here is derived from an EMBL/GenBank/DDBJ whole genome shotgun (WGS) entry which is preliminary data.</text>
</comment>
<dbReference type="GO" id="GO:0005737">
    <property type="term" value="C:cytoplasm"/>
    <property type="evidence" value="ECO:0007669"/>
    <property type="project" value="TreeGrafter"/>
</dbReference>
<dbReference type="InterPro" id="IPR011009">
    <property type="entry name" value="Kinase-like_dom_sf"/>
</dbReference>